<evidence type="ECO:0000313" key="1">
    <source>
        <dbReference type="EMBL" id="RAW25729.1"/>
    </source>
</evidence>
<name>A0A329RN72_9STRA</name>
<evidence type="ECO:0000313" key="2">
    <source>
        <dbReference type="Proteomes" id="UP000251314"/>
    </source>
</evidence>
<sequence>MTAGADKAPYGSALKTQCEKKISCTNMHTKIYKGIKLSETRSDNRKRSWKKYRAKRVAFQRNQRATKVFEKLQVPAFPEPTPKGIADHPLEVPSFHPSLFEFVLAMVDGHEILSKRWFWMLLCHLHQDKLHWLPQEWQVAPKVDIVLESYKGLADYMRDMREASSGVISEERVRSENYRMYLRTTFKAKLTKWQARCQAVRDAEVLLIKTQMAQFADYQDCATLVDLKVVYTARFVEKEKAYEAAQKAKHQQAPKDLRFLETFGEESDSDDD</sequence>
<dbReference type="AlphaFoldDB" id="A0A329RN72"/>
<gene>
    <name evidence="1" type="ORF">PC110_g17855</name>
</gene>
<organism evidence="1 2">
    <name type="scientific">Phytophthora cactorum</name>
    <dbReference type="NCBI Taxonomy" id="29920"/>
    <lineage>
        <taxon>Eukaryota</taxon>
        <taxon>Sar</taxon>
        <taxon>Stramenopiles</taxon>
        <taxon>Oomycota</taxon>
        <taxon>Peronosporomycetes</taxon>
        <taxon>Peronosporales</taxon>
        <taxon>Peronosporaceae</taxon>
        <taxon>Phytophthora</taxon>
    </lineage>
</organism>
<keyword evidence="2" id="KW-1185">Reference proteome</keyword>
<reference evidence="1 2" key="1">
    <citation type="submission" date="2018-01" db="EMBL/GenBank/DDBJ databases">
        <title>Draft genome of the strawberry crown rot pathogen Phytophthora cactorum.</title>
        <authorList>
            <person name="Armitage A.D."/>
            <person name="Lysoe E."/>
            <person name="Nellist C.F."/>
            <person name="Harrison R.J."/>
            <person name="Brurberg M.B."/>
        </authorList>
    </citation>
    <scope>NUCLEOTIDE SEQUENCE [LARGE SCALE GENOMIC DNA]</scope>
    <source>
        <strain evidence="1 2">10300</strain>
    </source>
</reference>
<dbReference type="VEuPathDB" id="FungiDB:PC110_g17855"/>
<proteinExistence type="predicted"/>
<dbReference type="EMBL" id="MJFZ01000718">
    <property type="protein sequence ID" value="RAW25729.1"/>
    <property type="molecule type" value="Genomic_DNA"/>
</dbReference>
<accession>A0A329RN72</accession>
<dbReference type="Proteomes" id="UP000251314">
    <property type="component" value="Unassembled WGS sequence"/>
</dbReference>
<comment type="caution">
    <text evidence="1">The sequence shown here is derived from an EMBL/GenBank/DDBJ whole genome shotgun (WGS) entry which is preliminary data.</text>
</comment>
<protein>
    <submittedName>
        <fullName evidence="1">Uncharacterized protein</fullName>
    </submittedName>
</protein>
<dbReference type="OrthoDB" id="128457at2759"/>